<keyword evidence="2" id="KW-1185">Reference proteome</keyword>
<comment type="caution">
    <text evidence="1">The sequence shown here is derived from an EMBL/GenBank/DDBJ whole genome shotgun (WGS) entry which is preliminary data.</text>
</comment>
<accession>A0ACC0Z7J2</accession>
<organism evidence="1 2">
    <name type="scientific">Pistacia integerrima</name>
    <dbReference type="NCBI Taxonomy" id="434235"/>
    <lineage>
        <taxon>Eukaryota</taxon>
        <taxon>Viridiplantae</taxon>
        <taxon>Streptophyta</taxon>
        <taxon>Embryophyta</taxon>
        <taxon>Tracheophyta</taxon>
        <taxon>Spermatophyta</taxon>
        <taxon>Magnoliopsida</taxon>
        <taxon>eudicotyledons</taxon>
        <taxon>Gunneridae</taxon>
        <taxon>Pentapetalae</taxon>
        <taxon>rosids</taxon>
        <taxon>malvids</taxon>
        <taxon>Sapindales</taxon>
        <taxon>Anacardiaceae</taxon>
        <taxon>Pistacia</taxon>
    </lineage>
</organism>
<evidence type="ECO:0000313" key="2">
    <source>
        <dbReference type="Proteomes" id="UP001163603"/>
    </source>
</evidence>
<reference evidence="2" key="1">
    <citation type="journal article" date="2023" name="G3 (Bethesda)">
        <title>Genome assembly and association tests identify interacting loci associated with vigor, precocity, and sex in interspecific pistachio rootstocks.</title>
        <authorList>
            <person name="Palmer W."/>
            <person name="Jacygrad E."/>
            <person name="Sagayaradj S."/>
            <person name="Cavanaugh K."/>
            <person name="Han R."/>
            <person name="Bertier L."/>
            <person name="Beede B."/>
            <person name="Kafkas S."/>
            <person name="Golino D."/>
            <person name="Preece J."/>
            <person name="Michelmore R."/>
        </authorList>
    </citation>
    <scope>NUCLEOTIDE SEQUENCE [LARGE SCALE GENOMIC DNA]</scope>
</reference>
<name>A0ACC0Z7J2_9ROSI</name>
<sequence length="76" mass="8649">MKTTRFIKPPGFSLYYLNLIDISVGNCQLRLPRNTFQLRKDGGGFFIDLGCEMNYIDDATVGLGRFTTYRIVMGAF</sequence>
<protein>
    <submittedName>
        <fullName evidence="1">Uncharacterized protein</fullName>
    </submittedName>
</protein>
<evidence type="ECO:0000313" key="1">
    <source>
        <dbReference type="EMBL" id="KAJ0046355.1"/>
    </source>
</evidence>
<proteinExistence type="predicted"/>
<gene>
    <name evidence="1" type="ORF">Pint_04206</name>
</gene>
<dbReference type="Proteomes" id="UP001163603">
    <property type="component" value="Chromosome 3"/>
</dbReference>
<dbReference type="EMBL" id="CM047738">
    <property type="protein sequence ID" value="KAJ0046355.1"/>
    <property type="molecule type" value="Genomic_DNA"/>
</dbReference>